<sequence length="250" mass="28087">MLNIVRRSQIIGLMAFDSSMTAPLIQVEEVWLDETGQIAYLSNGREYLSLEQVSSVGTEAIATYGHLTVNAPTNLRRLHQLAVQSTQGETLGWIEDFLFDWQTGEIVAYILGGEITLPLGSRAVLYPEDVQITARKAIVRTDVQDTLKSESEGLQGLLSEKSQQVRKLVQIMSDRLHNLISPHDRPEAVRVKIKTVSDELASHERDRHALKEATEFLHQQWHHLQQSISRAGSRSKAALDSAWRQLTGKI</sequence>
<dbReference type="Gene3D" id="2.30.30.240">
    <property type="entry name" value="PRC-barrel domain"/>
    <property type="match status" value="1"/>
</dbReference>
<dbReference type="Pfam" id="PF05239">
    <property type="entry name" value="PRC"/>
    <property type="match status" value="1"/>
</dbReference>
<gene>
    <name evidence="2" type="ORF">IQ230_05230</name>
</gene>
<evidence type="ECO:0000313" key="2">
    <source>
        <dbReference type="EMBL" id="MBE9189776.1"/>
    </source>
</evidence>
<dbReference type="InterPro" id="IPR011033">
    <property type="entry name" value="PRC_barrel-like_sf"/>
</dbReference>
<name>A0ABR9UNA9_9CHRO</name>
<dbReference type="EMBL" id="JADEWN010000009">
    <property type="protein sequence ID" value="MBE9189776.1"/>
    <property type="molecule type" value="Genomic_DNA"/>
</dbReference>
<organism evidence="2 3">
    <name type="scientific">Gloeocapsopsis crepidinum LEGE 06123</name>
    <dbReference type="NCBI Taxonomy" id="588587"/>
    <lineage>
        <taxon>Bacteria</taxon>
        <taxon>Bacillati</taxon>
        <taxon>Cyanobacteriota</taxon>
        <taxon>Cyanophyceae</taxon>
        <taxon>Oscillatoriophycideae</taxon>
        <taxon>Chroococcales</taxon>
        <taxon>Chroococcaceae</taxon>
        <taxon>Gloeocapsopsis</taxon>
    </lineage>
</organism>
<reference evidence="2 3" key="1">
    <citation type="submission" date="2020-10" db="EMBL/GenBank/DDBJ databases">
        <authorList>
            <person name="Castelo-Branco R."/>
            <person name="Eusebio N."/>
            <person name="Adriana R."/>
            <person name="Vieira A."/>
            <person name="Brugerolle De Fraissinette N."/>
            <person name="Rezende De Castro R."/>
            <person name="Schneider M.P."/>
            <person name="Vasconcelos V."/>
            <person name="Leao P.N."/>
        </authorList>
    </citation>
    <scope>NUCLEOTIDE SEQUENCE [LARGE SCALE GENOMIC DNA]</scope>
    <source>
        <strain evidence="2 3">LEGE 06123</strain>
    </source>
</reference>
<comment type="caution">
    <text evidence="2">The sequence shown here is derived from an EMBL/GenBank/DDBJ whole genome shotgun (WGS) entry which is preliminary data.</text>
</comment>
<evidence type="ECO:0000313" key="3">
    <source>
        <dbReference type="Proteomes" id="UP000651156"/>
    </source>
</evidence>
<accession>A0ABR9UNA9</accession>
<proteinExistence type="predicted"/>
<keyword evidence="3" id="KW-1185">Reference proteome</keyword>
<protein>
    <submittedName>
        <fullName evidence="2">PRC-barrel domain-containing protein</fullName>
    </submittedName>
</protein>
<dbReference type="RefSeq" id="WP_193931011.1">
    <property type="nucleotide sequence ID" value="NZ_CAWPMZ010000150.1"/>
</dbReference>
<dbReference type="InterPro" id="IPR027275">
    <property type="entry name" value="PRC-brl_dom"/>
</dbReference>
<evidence type="ECO:0000259" key="1">
    <source>
        <dbReference type="Pfam" id="PF05239"/>
    </source>
</evidence>
<dbReference type="SUPFAM" id="SSF50346">
    <property type="entry name" value="PRC-barrel domain"/>
    <property type="match status" value="1"/>
</dbReference>
<feature type="domain" description="PRC-barrel" evidence="1">
    <location>
        <begin position="76"/>
        <end position="134"/>
    </location>
</feature>
<dbReference type="Proteomes" id="UP000651156">
    <property type="component" value="Unassembled WGS sequence"/>
</dbReference>